<keyword evidence="17" id="KW-1185">Reference proteome</keyword>
<dbReference type="InterPro" id="IPR003661">
    <property type="entry name" value="HisK_dim/P_dom"/>
</dbReference>
<evidence type="ECO:0000256" key="6">
    <source>
        <dbReference type="ARBA" id="ARBA00022777"/>
    </source>
</evidence>
<dbReference type="Pfam" id="PF02518">
    <property type="entry name" value="HATPase_c"/>
    <property type="match status" value="1"/>
</dbReference>
<evidence type="ECO:0000259" key="15">
    <source>
        <dbReference type="PROSITE" id="PS50110"/>
    </source>
</evidence>
<dbReference type="SMART" id="SM00342">
    <property type="entry name" value="HTH_ARAC"/>
    <property type="match status" value="1"/>
</dbReference>
<dbReference type="Gene3D" id="3.40.50.2300">
    <property type="match status" value="1"/>
</dbReference>
<dbReference type="InterPro" id="IPR011123">
    <property type="entry name" value="Y_Y_Y"/>
</dbReference>
<dbReference type="SMART" id="SM00448">
    <property type="entry name" value="REC"/>
    <property type="match status" value="1"/>
</dbReference>
<dbReference type="SUPFAM" id="SSF63829">
    <property type="entry name" value="Calcium-dependent phosphotriesterase"/>
    <property type="match status" value="2"/>
</dbReference>
<evidence type="ECO:0000256" key="4">
    <source>
        <dbReference type="ARBA" id="ARBA00022679"/>
    </source>
</evidence>
<organism evidence="16 17">
    <name type="scientific">Dyadobacter frigoris</name>
    <dbReference type="NCBI Taxonomy" id="2576211"/>
    <lineage>
        <taxon>Bacteria</taxon>
        <taxon>Pseudomonadati</taxon>
        <taxon>Bacteroidota</taxon>
        <taxon>Cytophagia</taxon>
        <taxon>Cytophagales</taxon>
        <taxon>Spirosomataceae</taxon>
        <taxon>Dyadobacter</taxon>
    </lineage>
</organism>
<dbReference type="Gene3D" id="1.10.10.60">
    <property type="entry name" value="Homeodomain-like"/>
    <property type="match status" value="2"/>
</dbReference>
<dbReference type="PANTHER" id="PTHR43547">
    <property type="entry name" value="TWO-COMPONENT HISTIDINE KINASE"/>
    <property type="match status" value="1"/>
</dbReference>
<keyword evidence="8" id="KW-0902">Two-component regulatory system</keyword>
<dbReference type="SUPFAM" id="SSF47384">
    <property type="entry name" value="Homodimeric domain of signal transducing histidine kinase"/>
    <property type="match status" value="1"/>
</dbReference>
<dbReference type="Pfam" id="PF07495">
    <property type="entry name" value="Y_Y_Y"/>
    <property type="match status" value="1"/>
</dbReference>
<dbReference type="EMBL" id="SZVO01000004">
    <property type="protein sequence ID" value="TKT92488.1"/>
    <property type="molecule type" value="Genomic_DNA"/>
</dbReference>
<evidence type="ECO:0000259" key="13">
    <source>
        <dbReference type="PROSITE" id="PS01124"/>
    </source>
</evidence>
<dbReference type="PROSITE" id="PS50110">
    <property type="entry name" value="RESPONSE_REGULATORY"/>
    <property type="match status" value="1"/>
</dbReference>
<evidence type="ECO:0000256" key="9">
    <source>
        <dbReference type="ARBA" id="ARBA00023015"/>
    </source>
</evidence>
<feature type="domain" description="Response regulatory" evidence="15">
    <location>
        <begin position="1150"/>
        <end position="1265"/>
    </location>
</feature>
<dbReference type="GO" id="GO:0003700">
    <property type="term" value="F:DNA-binding transcription factor activity"/>
    <property type="evidence" value="ECO:0007669"/>
    <property type="project" value="InterPro"/>
</dbReference>
<dbReference type="PROSITE" id="PS01124">
    <property type="entry name" value="HTH_ARAC_FAMILY_2"/>
    <property type="match status" value="1"/>
</dbReference>
<dbReference type="InterPro" id="IPR018062">
    <property type="entry name" value="HTH_AraC-typ_CS"/>
</dbReference>
<name>A0A4U6D8Q5_9BACT</name>
<feature type="domain" description="HTH araC/xylS-type" evidence="13">
    <location>
        <begin position="1299"/>
        <end position="1398"/>
    </location>
</feature>
<feature type="domain" description="Histidine kinase" evidence="14">
    <location>
        <begin position="874"/>
        <end position="1103"/>
    </location>
</feature>
<dbReference type="Proteomes" id="UP000304900">
    <property type="component" value="Unassembled WGS sequence"/>
</dbReference>
<evidence type="ECO:0000256" key="10">
    <source>
        <dbReference type="ARBA" id="ARBA00023125"/>
    </source>
</evidence>
<evidence type="ECO:0000256" key="5">
    <source>
        <dbReference type="ARBA" id="ARBA00022741"/>
    </source>
</evidence>
<dbReference type="FunFam" id="3.30.565.10:FF:000037">
    <property type="entry name" value="Hybrid sensor histidine kinase/response regulator"/>
    <property type="match status" value="1"/>
</dbReference>
<dbReference type="InterPro" id="IPR009057">
    <property type="entry name" value="Homeodomain-like_sf"/>
</dbReference>
<dbReference type="PRINTS" id="PR00344">
    <property type="entry name" value="BCTRLSENSOR"/>
</dbReference>
<protein>
    <recommendedName>
        <fullName evidence="2">histidine kinase</fullName>
        <ecNumber evidence="2">2.7.13.3</ecNumber>
    </recommendedName>
</protein>
<dbReference type="InterPro" id="IPR036097">
    <property type="entry name" value="HisK_dim/P_sf"/>
</dbReference>
<dbReference type="SUPFAM" id="SSF101898">
    <property type="entry name" value="NHL repeat"/>
    <property type="match status" value="1"/>
</dbReference>
<dbReference type="SUPFAM" id="SSF55874">
    <property type="entry name" value="ATPase domain of HSP90 chaperone/DNA topoisomerase II/histidine kinase"/>
    <property type="match status" value="1"/>
</dbReference>
<keyword evidence="9" id="KW-0805">Transcription regulation</keyword>
<dbReference type="InterPro" id="IPR015943">
    <property type="entry name" value="WD40/YVTN_repeat-like_dom_sf"/>
</dbReference>
<evidence type="ECO:0000313" key="17">
    <source>
        <dbReference type="Proteomes" id="UP000304900"/>
    </source>
</evidence>
<dbReference type="FunFam" id="1.10.10.60:FF:000284">
    <property type="entry name" value="Two-component system sensor histidine kinase/response regulator"/>
    <property type="match status" value="1"/>
</dbReference>
<dbReference type="Gene3D" id="3.30.565.10">
    <property type="entry name" value="Histidine kinase-like ATPase, C-terminal domain"/>
    <property type="match status" value="1"/>
</dbReference>
<evidence type="ECO:0000256" key="8">
    <source>
        <dbReference type="ARBA" id="ARBA00023012"/>
    </source>
</evidence>
<dbReference type="FunFam" id="2.60.40.10:FF:000791">
    <property type="entry name" value="Two-component system sensor histidine kinase/response regulator"/>
    <property type="match status" value="1"/>
</dbReference>
<gene>
    <name evidence="16" type="ORF">FDK13_11030</name>
</gene>
<dbReference type="PANTHER" id="PTHR43547:SF2">
    <property type="entry name" value="HYBRID SIGNAL TRANSDUCTION HISTIDINE KINASE C"/>
    <property type="match status" value="1"/>
</dbReference>
<evidence type="ECO:0000259" key="14">
    <source>
        <dbReference type="PROSITE" id="PS50109"/>
    </source>
</evidence>
<dbReference type="Pfam" id="PF00072">
    <property type="entry name" value="Response_reg"/>
    <property type="match status" value="1"/>
</dbReference>
<comment type="catalytic activity">
    <reaction evidence="1">
        <text>ATP + protein L-histidine = ADP + protein N-phospho-L-histidine.</text>
        <dbReference type="EC" id="2.7.13.3"/>
    </reaction>
</comment>
<dbReference type="Gene3D" id="2.60.40.10">
    <property type="entry name" value="Immunoglobulins"/>
    <property type="match status" value="1"/>
</dbReference>
<dbReference type="InterPro" id="IPR004358">
    <property type="entry name" value="Sig_transdc_His_kin-like_C"/>
</dbReference>
<dbReference type="PROSITE" id="PS00041">
    <property type="entry name" value="HTH_ARAC_FAMILY_1"/>
    <property type="match status" value="1"/>
</dbReference>
<dbReference type="EC" id="2.7.13.3" evidence="2"/>
<dbReference type="SUPFAM" id="SSF46689">
    <property type="entry name" value="Homeodomain-like"/>
    <property type="match status" value="1"/>
</dbReference>
<reference evidence="16 17" key="1">
    <citation type="submission" date="2019-05" db="EMBL/GenBank/DDBJ databases">
        <title>Dyadobacter AR-3-8 sp. nov., isolated from arctic soil.</title>
        <authorList>
            <person name="Chaudhary D.K."/>
        </authorList>
    </citation>
    <scope>NUCLEOTIDE SEQUENCE [LARGE SCALE GENOMIC DNA]</scope>
    <source>
        <strain evidence="16 17">AR-3-8</strain>
    </source>
</reference>
<keyword evidence="7" id="KW-0067">ATP-binding</keyword>
<evidence type="ECO:0000313" key="16">
    <source>
        <dbReference type="EMBL" id="TKT92488.1"/>
    </source>
</evidence>
<dbReference type="InterPro" id="IPR036890">
    <property type="entry name" value="HATPase_C_sf"/>
</dbReference>
<proteinExistence type="predicted"/>
<dbReference type="SUPFAM" id="SSF52172">
    <property type="entry name" value="CheY-like"/>
    <property type="match status" value="1"/>
</dbReference>
<dbReference type="Gene3D" id="2.130.10.10">
    <property type="entry name" value="YVTN repeat-like/Quinoprotein amine dehydrogenase"/>
    <property type="match status" value="2"/>
</dbReference>
<dbReference type="InterPro" id="IPR003594">
    <property type="entry name" value="HATPase_dom"/>
</dbReference>
<evidence type="ECO:0000256" key="12">
    <source>
        <dbReference type="PROSITE-ProRule" id="PRU00169"/>
    </source>
</evidence>
<dbReference type="Pfam" id="PF00512">
    <property type="entry name" value="HisKA"/>
    <property type="match status" value="1"/>
</dbReference>
<sequence length="1427" mass="162878">MGLFYRLTVLIIGTLLSVCPMVICWPQATHGIDNIRFEHISAGLSQSTVTCILQDKKGFMWFGTRNGLNRFDGVEFTTFENVVKDSTSLSHNYVTSLFEDSKGNLWVGTLEGGLNLFNKDKETFSHFIHDKNNSSTLSHNNVNCIYEDRNHRLWIGTENGLNYFVSENQSFVCYRYDQARPWSLSDNNIGVIFEDSKFNLWVGTKGGGLEFFDQKNQRFVHHRHNATDTKTISNNVISTYYKDSKGGIWLGTQNGLNFLVQKPGGAEFVRYQHTKYDPNSPGNSSILSISEDLFGRLWIGTQISGLSIYDKKKNVFFNIYPDPLDQYSISSNSLWSIFRDRMGTMWVGARNRGLDKWDRHQQKFNQYNIAPSGNYTLSNKDVTCFLEDDRGNFWIGTDGGGLSYFDRKSNKYTSYIHDPQQSNSLGSNAVLSLLIDSKGNLWVGTWGGGLNRFDKKTKGFQHYIHNRTDPASINGNNIFTMCEDSYGNFWVGVFYGGLNLFNPETDSFLHYNYNPDNSNSLSSNQIIKIFEDSNRNLWIGTNGGGLDLLHWKGKDRVSFTHYKYESNSPDRLSSNVINSITEDGSHNLWIGTGKGLNKINHQNQTFRVYSKENGLPDNVVNAVVEDKNGFLWLSTNHGISKLDPVSGKIKNYTTADGLQSQEFIKGSFLKSKTGELFFGGVNGFNSFFPENIKDKSFISPLYLTEFRIRNVLIKPDQKKSPLRKHISETKEIILSYDNNDFSLGFAALNYSTAFKSRYSYLLEGYDENWQSVGTIRNASYAKVPAGHYRFRVKSIGNDGLYNKQEASINIIVLPPWWRTWWAYMLYGLAFIGLLWWYRQILIRQLRLENDLKIEHLELTKMQEMERLKSNFFANISHEFRTPLTLILSPLKDMYSNNFGGDFKTQYQIMIRNAERLLKLINQLLDLSKLDSGNMQLDASRLNLNNFLKPIFLSFDSYAKRKQIKYCFVNHDAPVELYADPDKLEKIVTNLLSNAFKFTDSGEIKLAVKTVRLTENDAMNISEAQEFVEICVSDSGVGIAPEYLSHIFNHFYQVAHRVYPGDQEGTGIGLSLAKELAELHNGKMEVESQVGVGTTFRVILPLGKEHFNATDINEESPRQVYRERFVQDSEQTLDEVLLPHNILLPDTELPVVLLVEDNDDMRKYLKERLERNYYILEAVNGAEGLKAGMDKMPDLIISDVLMPVMNGFEMCKNLKDNVQTSHIPIILLTAQADSVNKIEGLETGADDYVSKPFDSNELEVRVRNLIKSREMLIERFTRSNKLILEPKEITITPLDEIFIKKVLESIEANISDPEFRVEDLGKDVGMSRMPLYKKIKALTGQTAVEFVRTIRLKRAAQLLKQNQLTVSEITYDVGFNDLQYFRTCFKKQFGVSPSEYARMNFAHTMCEGPSTGNPGEGCNVIEKSDSLN</sequence>
<dbReference type="CDD" id="cd00082">
    <property type="entry name" value="HisKA"/>
    <property type="match status" value="1"/>
</dbReference>
<evidence type="ECO:0000256" key="11">
    <source>
        <dbReference type="ARBA" id="ARBA00023163"/>
    </source>
</evidence>
<keyword evidence="11" id="KW-0804">Transcription</keyword>
<dbReference type="GO" id="GO:0000155">
    <property type="term" value="F:phosphorelay sensor kinase activity"/>
    <property type="evidence" value="ECO:0007669"/>
    <property type="project" value="InterPro"/>
</dbReference>
<dbReference type="InterPro" id="IPR011006">
    <property type="entry name" value="CheY-like_superfamily"/>
</dbReference>
<dbReference type="InterPro" id="IPR013783">
    <property type="entry name" value="Ig-like_fold"/>
</dbReference>
<dbReference type="InterPro" id="IPR011110">
    <property type="entry name" value="Reg_prop"/>
</dbReference>
<dbReference type="Gene3D" id="1.10.287.130">
    <property type="match status" value="1"/>
</dbReference>
<dbReference type="CDD" id="cd16922">
    <property type="entry name" value="HATPase_EvgS-ArcB-TorS-like"/>
    <property type="match status" value="1"/>
</dbReference>
<evidence type="ECO:0000256" key="7">
    <source>
        <dbReference type="ARBA" id="ARBA00022840"/>
    </source>
</evidence>
<evidence type="ECO:0000256" key="1">
    <source>
        <dbReference type="ARBA" id="ARBA00000085"/>
    </source>
</evidence>
<dbReference type="SMART" id="SM00387">
    <property type="entry name" value="HATPase_c"/>
    <property type="match status" value="1"/>
</dbReference>
<keyword evidence="3 12" id="KW-0597">Phosphoprotein</keyword>
<dbReference type="GO" id="GO:0043565">
    <property type="term" value="F:sequence-specific DNA binding"/>
    <property type="evidence" value="ECO:0007669"/>
    <property type="project" value="InterPro"/>
</dbReference>
<comment type="caution">
    <text evidence="16">The sequence shown here is derived from an EMBL/GenBank/DDBJ whole genome shotgun (WGS) entry which is preliminary data.</text>
</comment>
<dbReference type="InterPro" id="IPR005467">
    <property type="entry name" value="His_kinase_dom"/>
</dbReference>
<dbReference type="RefSeq" id="WP_137340033.1">
    <property type="nucleotide sequence ID" value="NZ_SZVO01000004.1"/>
</dbReference>
<evidence type="ECO:0000256" key="3">
    <source>
        <dbReference type="ARBA" id="ARBA00022553"/>
    </source>
</evidence>
<dbReference type="PROSITE" id="PS50109">
    <property type="entry name" value="HIS_KIN"/>
    <property type="match status" value="1"/>
</dbReference>
<dbReference type="GO" id="GO:0005524">
    <property type="term" value="F:ATP binding"/>
    <property type="evidence" value="ECO:0007669"/>
    <property type="project" value="UniProtKB-KW"/>
</dbReference>
<dbReference type="Pfam" id="PF12833">
    <property type="entry name" value="HTH_18"/>
    <property type="match status" value="1"/>
</dbReference>
<keyword evidence="5" id="KW-0547">Nucleotide-binding</keyword>
<dbReference type="FunFam" id="1.10.287.130:FF:000045">
    <property type="entry name" value="Two-component system sensor histidine kinase/response regulator"/>
    <property type="match status" value="1"/>
</dbReference>
<dbReference type="SMART" id="SM00388">
    <property type="entry name" value="HisKA"/>
    <property type="match status" value="1"/>
</dbReference>
<keyword evidence="4" id="KW-0808">Transferase</keyword>
<feature type="modified residue" description="4-aspartylphosphate" evidence="12">
    <location>
        <position position="1198"/>
    </location>
</feature>
<dbReference type="InterPro" id="IPR018060">
    <property type="entry name" value="HTH_AraC"/>
</dbReference>
<dbReference type="InterPro" id="IPR001789">
    <property type="entry name" value="Sig_transdc_resp-reg_receiver"/>
</dbReference>
<evidence type="ECO:0000256" key="2">
    <source>
        <dbReference type="ARBA" id="ARBA00012438"/>
    </source>
</evidence>
<accession>A0A4U6D8Q5</accession>
<dbReference type="OrthoDB" id="9797097at2"/>
<keyword evidence="10" id="KW-0238">DNA-binding</keyword>
<dbReference type="Pfam" id="PF07494">
    <property type="entry name" value="Reg_prop"/>
    <property type="match status" value="10"/>
</dbReference>
<keyword evidence="6" id="KW-0418">Kinase</keyword>